<dbReference type="EMBL" id="QRMS01000007">
    <property type="protein sequence ID" value="RHJ84043.1"/>
    <property type="molecule type" value="Genomic_DNA"/>
</dbReference>
<feature type="transmembrane region" description="Helical" evidence="6">
    <location>
        <begin position="20"/>
        <end position="39"/>
    </location>
</feature>
<feature type="transmembrane region" description="Helical" evidence="6">
    <location>
        <begin position="348"/>
        <end position="366"/>
    </location>
</feature>
<evidence type="ECO:0000256" key="1">
    <source>
        <dbReference type="ARBA" id="ARBA00004651"/>
    </source>
</evidence>
<protein>
    <submittedName>
        <fullName evidence="9">ABC transporter permease</fullName>
    </submittedName>
</protein>
<keyword evidence="2" id="KW-1003">Cell membrane</keyword>
<evidence type="ECO:0000256" key="2">
    <source>
        <dbReference type="ARBA" id="ARBA00022475"/>
    </source>
</evidence>
<organism evidence="9 10">
    <name type="scientific">Emergencia timonensis</name>
    <dbReference type="NCBI Taxonomy" id="1776384"/>
    <lineage>
        <taxon>Bacteria</taxon>
        <taxon>Bacillati</taxon>
        <taxon>Bacillota</taxon>
        <taxon>Clostridia</taxon>
        <taxon>Peptostreptococcales</taxon>
        <taxon>Anaerovoracaceae</taxon>
        <taxon>Emergencia</taxon>
    </lineage>
</organism>
<reference evidence="9 10" key="1">
    <citation type="submission" date="2018-08" db="EMBL/GenBank/DDBJ databases">
        <title>A genome reference for cultivated species of the human gut microbiota.</title>
        <authorList>
            <person name="Zou Y."/>
            <person name="Xue W."/>
            <person name="Luo G."/>
        </authorList>
    </citation>
    <scope>NUCLEOTIDE SEQUENCE [LARGE SCALE GENOMIC DNA]</scope>
    <source>
        <strain evidence="9 10">AM07-24</strain>
    </source>
</reference>
<dbReference type="InterPro" id="IPR025857">
    <property type="entry name" value="MacB_PCD"/>
</dbReference>
<feature type="domain" description="ABC3 transporter permease C-terminal" evidence="7">
    <location>
        <begin position="303"/>
        <end position="420"/>
    </location>
</feature>
<dbReference type="PANTHER" id="PTHR30572:SF9">
    <property type="entry name" value="ABC TRANSPORTER PERMEASE PROTEIN"/>
    <property type="match status" value="1"/>
</dbReference>
<dbReference type="RefSeq" id="WP_067533183.1">
    <property type="nucleotide sequence ID" value="NZ_AP025567.1"/>
</dbReference>
<dbReference type="OrthoDB" id="9812886at2"/>
<comment type="subcellular location">
    <subcellularLocation>
        <location evidence="1">Cell membrane</location>
        <topology evidence="1">Multi-pass membrane protein</topology>
    </subcellularLocation>
</comment>
<keyword evidence="3 6" id="KW-0812">Transmembrane</keyword>
<dbReference type="PANTHER" id="PTHR30572">
    <property type="entry name" value="MEMBRANE COMPONENT OF TRANSPORTER-RELATED"/>
    <property type="match status" value="1"/>
</dbReference>
<evidence type="ECO:0000256" key="6">
    <source>
        <dbReference type="SAM" id="Phobius"/>
    </source>
</evidence>
<dbReference type="InterPro" id="IPR003838">
    <property type="entry name" value="ABC3_permease_C"/>
</dbReference>
<dbReference type="AlphaFoldDB" id="A0A415DV13"/>
<dbReference type="Proteomes" id="UP000284841">
    <property type="component" value="Unassembled WGS sequence"/>
</dbReference>
<dbReference type="Pfam" id="PF12704">
    <property type="entry name" value="MacB_PCD"/>
    <property type="match status" value="1"/>
</dbReference>
<evidence type="ECO:0000259" key="7">
    <source>
        <dbReference type="Pfam" id="PF02687"/>
    </source>
</evidence>
<feature type="domain" description="MacB-like periplasmic core" evidence="8">
    <location>
        <begin position="76"/>
        <end position="264"/>
    </location>
</feature>
<dbReference type="GeneID" id="83002833"/>
<evidence type="ECO:0000259" key="8">
    <source>
        <dbReference type="Pfam" id="PF12704"/>
    </source>
</evidence>
<dbReference type="GO" id="GO:0022857">
    <property type="term" value="F:transmembrane transporter activity"/>
    <property type="evidence" value="ECO:0007669"/>
    <property type="project" value="TreeGrafter"/>
</dbReference>
<name>A0A415DV13_9FIRM</name>
<dbReference type="GO" id="GO:0005886">
    <property type="term" value="C:plasma membrane"/>
    <property type="evidence" value="ECO:0007669"/>
    <property type="project" value="UniProtKB-SubCell"/>
</dbReference>
<evidence type="ECO:0000256" key="3">
    <source>
        <dbReference type="ARBA" id="ARBA00022692"/>
    </source>
</evidence>
<evidence type="ECO:0000313" key="9">
    <source>
        <dbReference type="EMBL" id="RHJ84043.1"/>
    </source>
</evidence>
<keyword evidence="10" id="KW-1185">Reference proteome</keyword>
<gene>
    <name evidence="9" type="ORF">DW099_17745</name>
</gene>
<dbReference type="Pfam" id="PF02687">
    <property type="entry name" value="FtsX"/>
    <property type="match status" value="1"/>
</dbReference>
<comment type="caution">
    <text evidence="9">The sequence shown here is derived from an EMBL/GenBank/DDBJ whole genome shotgun (WGS) entry which is preliminary data.</text>
</comment>
<feature type="transmembrane region" description="Helical" evidence="6">
    <location>
        <begin position="295"/>
        <end position="318"/>
    </location>
</feature>
<keyword evidence="4 6" id="KW-1133">Transmembrane helix</keyword>
<evidence type="ECO:0000256" key="4">
    <source>
        <dbReference type="ARBA" id="ARBA00022989"/>
    </source>
</evidence>
<evidence type="ECO:0000256" key="5">
    <source>
        <dbReference type="ARBA" id="ARBA00023136"/>
    </source>
</evidence>
<dbReference type="InterPro" id="IPR050250">
    <property type="entry name" value="Macrolide_Exporter_MacB"/>
</dbReference>
<evidence type="ECO:0000313" key="10">
    <source>
        <dbReference type="Proteomes" id="UP000284841"/>
    </source>
</evidence>
<feature type="transmembrane region" description="Helical" evidence="6">
    <location>
        <begin position="386"/>
        <end position="416"/>
    </location>
</feature>
<proteinExistence type="predicted"/>
<keyword evidence="5 6" id="KW-0472">Membrane</keyword>
<dbReference type="STRING" id="1776384.GCA_900086585_00419"/>
<accession>A0A415DV13</accession>
<sequence>MTFIKRGVLYCRRQRVRTLILFLVITCLSTFALTGLTILDAADKSAGNMRKEVGGIIRLTIDDENAPIDEEENDMGTIRTYMGDYVTDEIVKAVEKIKGVSGINSENERGFWGSGVDFDYIPGQYNMDANVPNTGVIDSEKCSAFQKGKFTLEKGRHIRKDDKGVIILSEEVAKRNNLSVGDKITLFNLDSNSEVKLKIIGIYSGAGGTGGDALLASDVPENAGFVDMNTMRENFGRELDGYPTVNIYVDDPAEIEKVCEEIKALPEIKGKTLKAEISNEDYESISNPLESMQNMISSVVKGILVVSLLILSLLLFLWTRSRKREVGILLAVGKSKGNIMGQLLTENYLVTVLGFITSYFLTMLIADKVCKFLVLGMSEGVEPLTVTIAASQMLLVYGAGILIITCCVAIASYTVIRLKPRDILSKMS</sequence>